<feature type="transmembrane region" description="Helical" evidence="12">
    <location>
        <begin position="310"/>
        <end position="329"/>
    </location>
</feature>
<keyword evidence="7" id="KW-0630">Potassium</keyword>
<proteinExistence type="inferred from homology"/>
<evidence type="ECO:0000256" key="6">
    <source>
        <dbReference type="ARBA" id="ARBA00022692"/>
    </source>
</evidence>
<keyword evidence="4" id="KW-0050">Antiport</keyword>
<feature type="transmembrane region" description="Helical" evidence="12">
    <location>
        <begin position="113"/>
        <end position="134"/>
    </location>
</feature>
<dbReference type="AlphaFoldDB" id="E7RV79"/>
<evidence type="ECO:0000256" key="1">
    <source>
        <dbReference type="ARBA" id="ARBA00004127"/>
    </source>
</evidence>
<evidence type="ECO:0000313" key="15">
    <source>
        <dbReference type="Proteomes" id="UP000011021"/>
    </source>
</evidence>
<dbReference type="PANTHER" id="PTHR46157">
    <property type="entry name" value="K(+) EFFLUX ANTIPORTER 3, CHLOROPLASTIC"/>
    <property type="match status" value="1"/>
</dbReference>
<dbReference type="FunFam" id="3.40.50.720:FF:000036">
    <property type="entry name" value="Glutathione-regulated potassium-efflux system protein KefB"/>
    <property type="match status" value="1"/>
</dbReference>
<comment type="subcellular location">
    <subcellularLocation>
        <location evidence="1">Endomembrane system</location>
        <topology evidence="1">Multi-pass membrane protein</topology>
    </subcellularLocation>
</comment>
<feature type="transmembrane region" description="Helical" evidence="12">
    <location>
        <begin position="199"/>
        <end position="220"/>
    </location>
</feature>
<keyword evidence="3" id="KW-0813">Transport</keyword>
<dbReference type="SUPFAM" id="SSF51735">
    <property type="entry name" value="NAD(P)-binding Rossmann-fold domains"/>
    <property type="match status" value="1"/>
</dbReference>
<comment type="caution">
    <text evidence="14">The sequence shown here is derived from an EMBL/GenBank/DDBJ whole genome shotgun (WGS) entry which is preliminary data.</text>
</comment>
<feature type="transmembrane region" description="Helical" evidence="12">
    <location>
        <begin position="54"/>
        <end position="71"/>
    </location>
</feature>
<dbReference type="PROSITE" id="PS51201">
    <property type="entry name" value="RCK_N"/>
    <property type="match status" value="1"/>
</dbReference>
<dbReference type="NCBIfam" id="TIGR00932">
    <property type="entry name" value="2a37"/>
    <property type="match status" value="1"/>
</dbReference>
<feature type="region of interest" description="Disordered" evidence="11">
    <location>
        <begin position="620"/>
        <end position="642"/>
    </location>
</feature>
<dbReference type="GO" id="GO:0015297">
    <property type="term" value="F:antiporter activity"/>
    <property type="evidence" value="ECO:0007669"/>
    <property type="project" value="UniProtKB-KW"/>
</dbReference>
<dbReference type="eggNOG" id="COG0475">
    <property type="taxonomic scope" value="Bacteria"/>
</dbReference>
<dbReference type="InterPro" id="IPR038770">
    <property type="entry name" value="Na+/solute_symporter_sf"/>
</dbReference>
<reference evidence="14 15" key="1">
    <citation type="submission" date="2010-12" db="EMBL/GenBank/DDBJ databases">
        <authorList>
            <person name="Muzny D."/>
            <person name="Qin X."/>
            <person name="Deng J."/>
            <person name="Jiang H."/>
            <person name="Liu Y."/>
            <person name="Qu J."/>
            <person name="Song X.-Z."/>
            <person name="Zhang L."/>
            <person name="Thornton R."/>
            <person name="Coyle M."/>
            <person name="Francisco L."/>
            <person name="Jackson L."/>
            <person name="Javaid M."/>
            <person name="Korchina V."/>
            <person name="Kovar C."/>
            <person name="Mata R."/>
            <person name="Mathew T."/>
            <person name="Ngo R."/>
            <person name="Nguyen L."/>
            <person name="Nguyen N."/>
            <person name="Okwuonu G."/>
            <person name="Ongeri F."/>
            <person name="Pham C."/>
            <person name="Simmons D."/>
            <person name="Wilczek-Boney K."/>
            <person name="Hale W."/>
            <person name="Jakkamsetti A."/>
            <person name="Pham P."/>
            <person name="Ruth R."/>
            <person name="San Lucas F."/>
            <person name="Warren J."/>
            <person name="Zhang J."/>
            <person name="Zhao Z."/>
            <person name="Zhou C."/>
            <person name="Zhu D."/>
            <person name="Lee S."/>
            <person name="Bess C."/>
            <person name="Blankenburg K."/>
            <person name="Forbes L."/>
            <person name="Fu Q."/>
            <person name="Gubbala S."/>
            <person name="Hirani K."/>
            <person name="Jayaseelan J.C."/>
            <person name="Lara F."/>
            <person name="Munidasa M."/>
            <person name="Palculict T."/>
            <person name="Patil S."/>
            <person name="Pu L.-L."/>
            <person name="Saada N."/>
            <person name="Tang L."/>
            <person name="Weissenberger G."/>
            <person name="Zhu Y."/>
            <person name="Hemphill L."/>
            <person name="Shang Y."/>
            <person name="Youmans B."/>
            <person name="Ayvaz T."/>
            <person name="Ross M."/>
            <person name="Santibanez J."/>
            <person name="Aqrawi P."/>
            <person name="Gross S."/>
            <person name="Joshi V."/>
            <person name="Fowler G."/>
            <person name="Nazareth L."/>
            <person name="Reid J."/>
            <person name="Worley K."/>
            <person name="Petrosino J."/>
            <person name="Highlander S."/>
            <person name="Gibbs R."/>
        </authorList>
    </citation>
    <scope>NUCLEOTIDE SEQUENCE [LARGE SCALE GENOMIC DNA]</scope>
    <source>
        <strain evidence="14 15">ATCC 51599</strain>
    </source>
</reference>
<feature type="transmembrane region" description="Helical" evidence="12">
    <location>
        <begin position="372"/>
        <end position="392"/>
    </location>
</feature>
<dbReference type="RefSeq" id="WP_005672647.1">
    <property type="nucleotide sequence ID" value="NZ_CP146288.1"/>
</dbReference>
<dbReference type="eggNOG" id="COG1226">
    <property type="taxonomic scope" value="Bacteria"/>
</dbReference>
<evidence type="ECO:0000256" key="4">
    <source>
        <dbReference type="ARBA" id="ARBA00022449"/>
    </source>
</evidence>
<keyword evidence="10 12" id="KW-0472">Membrane</keyword>
<name>E7RV79_9BURK</name>
<evidence type="ECO:0000256" key="10">
    <source>
        <dbReference type="ARBA" id="ARBA00023136"/>
    </source>
</evidence>
<evidence type="ECO:0000256" key="12">
    <source>
        <dbReference type="SAM" id="Phobius"/>
    </source>
</evidence>
<evidence type="ECO:0000256" key="7">
    <source>
        <dbReference type="ARBA" id="ARBA00022958"/>
    </source>
</evidence>
<keyword evidence="8 12" id="KW-1133">Transmembrane helix</keyword>
<dbReference type="GO" id="GO:0008324">
    <property type="term" value="F:monoatomic cation transmembrane transporter activity"/>
    <property type="evidence" value="ECO:0007669"/>
    <property type="project" value="InterPro"/>
</dbReference>
<dbReference type="EMBL" id="AEQP01000002">
    <property type="protein sequence ID" value="EFV95683.1"/>
    <property type="molecule type" value="Genomic_DNA"/>
</dbReference>
<dbReference type="HOGENOM" id="CLU_005126_9_3_4"/>
<gene>
    <name evidence="14" type="ORF">HMPREF0551_0591</name>
</gene>
<dbReference type="GO" id="GO:1902600">
    <property type="term" value="P:proton transmembrane transport"/>
    <property type="evidence" value="ECO:0007669"/>
    <property type="project" value="InterPro"/>
</dbReference>
<feature type="transmembrane region" description="Helical" evidence="12">
    <location>
        <begin position="232"/>
        <end position="265"/>
    </location>
</feature>
<keyword evidence="15" id="KW-1185">Reference proteome</keyword>
<dbReference type="InterPro" id="IPR036291">
    <property type="entry name" value="NAD(P)-bd_dom_sf"/>
</dbReference>
<dbReference type="InterPro" id="IPR003148">
    <property type="entry name" value="RCK_N"/>
</dbReference>
<evidence type="ECO:0000259" key="13">
    <source>
        <dbReference type="PROSITE" id="PS51201"/>
    </source>
</evidence>
<evidence type="ECO:0000256" key="8">
    <source>
        <dbReference type="ARBA" id="ARBA00022989"/>
    </source>
</evidence>
<feature type="transmembrane region" description="Helical" evidence="12">
    <location>
        <begin position="341"/>
        <end position="360"/>
    </location>
</feature>
<dbReference type="GO" id="GO:0012505">
    <property type="term" value="C:endomembrane system"/>
    <property type="evidence" value="ECO:0007669"/>
    <property type="project" value="UniProtKB-SubCell"/>
</dbReference>
<dbReference type="Gene3D" id="1.20.1530.20">
    <property type="match status" value="1"/>
</dbReference>
<dbReference type="Gene3D" id="3.40.50.720">
    <property type="entry name" value="NAD(P)-binding Rossmann-like Domain"/>
    <property type="match status" value="1"/>
</dbReference>
<feature type="compositionally biased region" description="Basic and acidic residues" evidence="11">
    <location>
        <begin position="622"/>
        <end position="632"/>
    </location>
</feature>
<dbReference type="InterPro" id="IPR006153">
    <property type="entry name" value="Cation/H_exchanger_TM"/>
</dbReference>
<organism evidence="14 15">
    <name type="scientific">Lautropia mirabilis ATCC 51599</name>
    <dbReference type="NCBI Taxonomy" id="887898"/>
    <lineage>
        <taxon>Bacteria</taxon>
        <taxon>Pseudomonadati</taxon>
        <taxon>Pseudomonadota</taxon>
        <taxon>Betaproteobacteria</taxon>
        <taxon>Burkholderiales</taxon>
        <taxon>Burkholderiaceae</taxon>
        <taxon>Lautropia</taxon>
    </lineage>
</organism>
<keyword evidence="6 12" id="KW-0812">Transmembrane</keyword>
<evidence type="ECO:0000256" key="11">
    <source>
        <dbReference type="SAM" id="MobiDB-lite"/>
    </source>
</evidence>
<evidence type="ECO:0000313" key="14">
    <source>
        <dbReference type="EMBL" id="EFV95683.1"/>
    </source>
</evidence>
<feature type="transmembrane region" description="Helical" evidence="12">
    <location>
        <begin position="83"/>
        <end position="106"/>
    </location>
</feature>
<dbReference type="Proteomes" id="UP000011021">
    <property type="component" value="Unassembled WGS sequence"/>
</dbReference>
<feature type="transmembrane region" description="Helical" evidence="12">
    <location>
        <begin position="28"/>
        <end position="47"/>
    </location>
</feature>
<dbReference type="InterPro" id="IPR004771">
    <property type="entry name" value="K/H_exchanger"/>
</dbReference>
<keyword evidence="5" id="KW-0633">Potassium transport</keyword>
<accession>E7RV79</accession>
<dbReference type="Pfam" id="PF02254">
    <property type="entry name" value="TrkA_N"/>
    <property type="match status" value="1"/>
</dbReference>
<dbReference type="Pfam" id="PF00999">
    <property type="entry name" value="Na_H_Exchanger"/>
    <property type="match status" value="1"/>
</dbReference>
<evidence type="ECO:0000256" key="9">
    <source>
        <dbReference type="ARBA" id="ARBA00023065"/>
    </source>
</evidence>
<dbReference type="STRING" id="887898.HMPREF0551_0591"/>
<dbReference type="PANTHER" id="PTHR46157:SF4">
    <property type="entry name" value="K(+) EFFLUX ANTIPORTER 3, CHLOROPLASTIC"/>
    <property type="match status" value="1"/>
</dbReference>
<protein>
    <submittedName>
        <fullName evidence="14">Transporter, CPA2 family</fullName>
    </submittedName>
</protein>
<keyword evidence="9" id="KW-0406">Ion transport</keyword>
<evidence type="ECO:0000256" key="2">
    <source>
        <dbReference type="ARBA" id="ARBA00005551"/>
    </source>
</evidence>
<feature type="transmembrane region" description="Helical" evidence="12">
    <location>
        <begin position="146"/>
        <end position="170"/>
    </location>
</feature>
<evidence type="ECO:0000256" key="3">
    <source>
        <dbReference type="ARBA" id="ARBA00022448"/>
    </source>
</evidence>
<comment type="similarity">
    <text evidence="2">Belongs to the monovalent cation:proton antiporter 2 (CPA2) transporter (TC 2.A.37) family.</text>
</comment>
<feature type="domain" description="RCK N-terminal" evidence="13">
    <location>
        <begin position="417"/>
        <end position="535"/>
    </location>
</feature>
<dbReference type="GO" id="GO:0005886">
    <property type="term" value="C:plasma membrane"/>
    <property type="evidence" value="ECO:0007669"/>
    <property type="project" value="TreeGrafter"/>
</dbReference>
<dbReference type="GO" id="GO:0006813">
    <property type="term" value="P:potassium ion transport"/>
    <property type="evidence" value="ECO:0007669"/>
    <property type="project" value="UniProtKB-KW"/>
</dbReference>
<evidence type="ECO:0000256" key="5">
    <source>
        <dbReference type="ARBA" id="ARBA00022538"/>
    </source>
</evidence>
<sequence length="642" mass="69055">MTSLLLSAFIYLASAAVAVPLSKRLGLGSVLGYLIAGVLIGPVFGLVGQETESIQHVAEFGVVMMLFLVGLELEPHKLWQLRWQLLGLGGLQVVLTIAAITGIAMLMGLSWTVGVAAGCVLSMSSTAIVLQTLGEKNLLASQGGQASFSVLLFQDIAVIPMLALLPLLALPELAGQATEAAHHADAVNLLAGLPAYEKAGITFGVIALIVVGGHFLAGPIFRYIAAARLREIFTVVSLALVIGIAVLMSLIGLSPALGTFLAGVVLANSEYRHELESNIEPFKGLLLGLFFITVGAGVDFELLAHQGWKILGITLCVIIAKGLILLLLGKVFRLKRLDQKLFALALAQAGEFGFVLLSLVESNGVMPSHIAKQLLLAVALSMLFTPLLFILYDKVMVPRAYARAKAGDAVRPDVIEQKHPVIIAGHGRFGRVINAMVTACGYKTTVIDHNAATVAGYKRFGVETYFGDASRQELLLIAGLAEARLLVVAIDNHEQAMKITEFARKTNPGIKIVARSYDAQQTYELYHAGADEIVRENFDSAVRCGKRALECLGMPKLKAEEVGNLYFHRNRHGMAMAAKAYDPSIGMFENKALIEIVRAENAETERLIRQLLHDQAISWPKDQAETTTEHGDMNMQEPVEGG</sequence>